<organism evidence="2 3">
    <name type="scientific">Dryococelus australis</name>
    <dbReference type="NCBI Taxonomy" id="614101"/>
    <lineage>
        <taxon>Eukaryota</taxon>
        <taxon>Metazoa</taxon>
        <taxon>Ecdysozoa</taxon>
        <taxon>Arthropoda</taxon>
        <taxon>Hexapoda</taxon>
        <taxon>Insecta</taxon>
        <taxon>Pterygota</taxon>
        <taxon>Neoptera</taxon>
        <taxon>Polyneoptera</taxon>
        <taxon>Phasmatodea</taxon>
        <taxon>Verophasmatodea</taxon>
        <taxon>Anareolatae</taxon>
        <taxon>Phasmatidae</taxon>
        <taxon>Eurycanthinae</taxon>
        <taxon>Dryococelus</taxon>
    </lineage>
</organism>
<comment type="caution">
    <text evidence="2">The sequence shown here is derived from an EMBL/GenBank/DDBJ whole genome shotgun (WGS) entry which is preliminary data.</text>
</comment>
<reference evidence="2 3" key="1">
    <citation type="submission" date="2023-02" db="EMBL/GenBank/DDBJ databases">
        <title>LHISI_Scaffold_Assembly.</title>
        <authorList>
            <person name="Stuart O.P."/>
            <person name="Cleave R."/>
            <person name="Magrath M.J.L."/>
            <person name="Mikheyev A.S."/>
        </authorList>
    </citation>
    <scope>NUCLEOTIDE SEQUENCE [LARGE SCALE GENOMIC DNA]</scope>
    <source>
        <strain evidence="2">Daus_M_001</strain>
        <tissue evidence="2">Leg muscle</tissue>
    </source>
</reference>
<gene>
    <name evidence="2" type="ORF">PR048_003739</name>
</gene>
<proteinExistence type="predicted"/>
<evidence type="ECO:0000256" key="1">
    <source>
        <dbReference type="SAM" id="MobiDB-lite"/>
    </source>
</evidence>
<feature type="compositionally biased region" description="Basic and acidic residues" evidence="1">
    <location>
        <begin position="319"/>
        <end position="335"/>
    </location>
</feature>
<evidence type="ECO:0000313" key="3">
    <source>
        <dbReference type="Proteomes" id="UP001159363"/>
    </source>
</evidence>
<name>A0ABQ9INW5_9NEOP</name>
<accession>A0ABQ9INW5</accession>
<dbReference type="Proteomes" id="UP001159363">
    <property type="component" value="Chromosome 1"/>
</dbReference>
<evidence type="ECO:0000313" key="2">
    <source>
        <dbReference type="EMBL" id="KAJ8898379.1"/>
    </source>
</evidence>
<keyword evidence="3" id="KW-1185">Reference proteome</keyword>
<protein>
    <submittedName>
        <fullName evidence="2">Uncharacterized protein</fullName>
    </submittedName>
</protein>
<feature type="region of interest" description="Disordered" evidence="1">
    <location>
        <begin position="32"/>
        <end position="65"/>
    </location>
</feature>
<feature type="region of interest" description="Disordered" evidence="1">
    <location>
        <begin position="412"/>
        <end position="433"/>
    </location>
</feature>
<dbReference type="EMBL" id="JARBHB010000001">
    <property type="protein sequence ID" value="KAJ8898379.1"/>
    <property type="molecule type" value="Genomic_DNA"/>
</dbReference>
<feature type="region of interest" description="Disordered" evidence="1">
    <location>
        <begin position="318"/>
        <end position="350"/>
    </location>
</feature>
<sequence>MRPHRLISPLHEISAVLLHSTRAAWHASLSLAGPQPRTARELRLDRSPAAASRSASLGKEVGGPPSYPGGRCAALTVGPTTVSLPRRWYSYSDNSCRPQEKTAFTSTANECGPATRRTCATNGVRQHTDVCSCSDDTTRQSAVSTASRMRADPTVTSRAFPLPAFPYLQRPFHSLVYPSPVPYTYSPRRPVCQLNTRRRCKHARVDPFSSPPMAVFLMSHGETQWPGARQMRVVKDAIVMYQQRVRKLVAPFRKLDIGARVSEQVESLPFSMSVKKRRIEYNCWRVAQPLTRWYKRGQRARGRREVKCCVENRCLQGDSRSRGEEQPRQVKELEPQLHNTHGQAEARPGADSMYEVRGQTKHHLCGATEPSTIQKRRHSFRRTKRHYCLLLYYSNITTNYLSKSATVAERLARSPPTKANRVQSPSGSLDFRQGESCRTMPLVGGFSRGFPVSPAPNPHFNHPHRLSRPRRRLLPTHQSPHRLYALNWFAVFPSSTRLNGTSSGDPVFILHANDDIITLWSTSGRRLRLVWISFSGLRLNQLLSLGNSFPYGPERQVETMDSVIVTYMQHYIKFCRNILSCCMKSYMIIPLRNSLGATVVLLGTHLDEPGFSHVGIVPDDAAGRRVFSGISRFPRHCIHALLHTHLTSPSQALKTQCQEPPKYLSTPYTILSFQI</sequence>
<feature type="compositionally biased region" description="Low complexity" evidence="1">
    <location>
        <begin position="47"/>
        <end position="57"/>
    </location>
</feature>